<dbReference type="InterPro" id="IPR050553">
    <property type="entry name" value="Thioredoxin_ResA/DsbE_sf"/>
</dbReference>
<gene>
    <name evidence="3" type="ORF">HUW50_18250</name>
</gene>
<dbReference type="Gene3D" id="3.40.30.10">
    <property type="entry name" value="Glutaredoxin"/>
    <property type="match status" value="1"/>
</dbReference>
<dbReference type="PROSITE" id="PS51352">
    <property type="entry name" value="THIOREDOXIN_2"/>
    <property type="match status" value="1"/>
</dbReference>
<accession>A0ABX6S8Q6</accession>
<evidence type="ECO:0000313" key="4">
    <source>
        <dbReference type="Proteomes" id="UP000515490"/>
    </source>
</evidence>
<protein>
    <submittedName>
        <fullName evidence="3">TlpA family protein disulfide reductase</fullName>
    </submittedName>
</protein>
<keyword evidence="1" id="KW-1015">Disulfide bond</keyword>
<dbReference type="PROSITE" id="PS00194">
    <property type="entry name" value="THIOREDOXIN_1"/>
    <property type="match status" value="1"/>
</dbReference>
<evidence type="ECO:0000259" key="2">
    <source>
        <dbReference type="PROSITE" id="PS51352"/>
    </source>
</evidence>
<evidence type="ECO:0000313" key="3">
    <source>
        <dbReference type="EMBL" id="QNF29251.1"/>
    </source>
</evidence>
<dbReference type="PANTHER" id="PTHR42852:SF17">
    <property type="entry name" value="THIOREDOXIN-LIKE PROTEIN HI_1115"/>
    <property type="match status" value="1"/>
</dbReference>
<sequence>MLVSMILGFLISNLFISEIVDAAENRIMIEGEKAVDFTLKTVEGKAFNLSDYTGKIVVVNFWTTWCTYCQEEMEELIKFREEAKSLNVELLGVNVTSSEQSENVVIQFVKDLELPFQVGLDVHGEVSKTYQIIGIPTTFIIDRKGIVKKKLLGPVTSDMLKELVSQ</sequence>
<reference evidence="3 4" key="1">
    <citation type="submission" date="2020-06" db="EMBL/GenBank/DDBJ databases">
        <title>Metabacillus dokdonensis sp. nov., isolated from the rhizosphere of Elymus tsukushiensis, a plant native to the Dokdo Islands, Republic of Korea.</title>
        <authorList>
            <person name="Lee S.Y."/>
            <person name="Hwang Y.J."/>
            <person name="Son J.S."/>
            <person name="Ghim S.Y."/>
        </authorList>
    </citation>
    <scope>NUCLEOTIDE SEQUENCE [LARGE SCALE GENOMIC DNA]</scope>
    <source>
        <strain evidence="3 4">KUDC1714</strain>
    </source>
</reference>
<dbReference type="InterPro" id="IPR017937">
    <property type="entry name" value="Thioredoxin_CS"/>
</dbReference>
<dbReference type="EMBL" id="CP055263">
    <property type="protein sequence ID" value="QNF29251.1"/>
    <property type="molecule type" value="Genomic_DNA"/>
</dbReference>
<organism evidence="3 4">
    <name type="scientific">Metabacillus elymi</name>
    <dbReference type="NCBI Taxonomy" id="2745198"/>
    <lineage>
        <taxon>Bacteria</taxon>
        <taxon>Bacillati</taxon>
        <taxon>Bacillota</taxon>
        <taxon>Bacilli</taxon>
        <taxon>Bacillales</taxon>
        <taxon>Bacillaceae</taxon>
        <taxon>Metabacillus</taxon>
    </lineage>
</organism>
<dbReference type="Pfam" id="PF00578">
    <property type="entry name" value="AhpC-TSA"/>
    <property type="match status" value="1"/>
</dbReference>
<dbReference type="PANTHER" id="PTHR42852">
    <property type="entry name" value="THIOL:DISULFIDE INTERCHANGE PROTEIN DSBE"/>
    <property type="match status" value="1"/>
</dbReference>
<dbReference type="SUPFAM" id="SSF52833">
    <property type="entry name" value="Thioredoxin-like"/>
    <property type="match status" value="1"/>
</dbReference>
<feature type="domain" description="Thioredoxin" evidence="2">
    <location>
        <begin position="28"/>
        <end position="166"/>
    </location>
</feature>
<dbReference type="CDD" id="cd02966">
    <property type="entry name" value="TlpA_like_family"/>
    <property type="match status" value="1"/>
</dbReference>
<dbReference type="InterPro" id="IPR013766">
    <property type="entry name" value="Thioredoxin_domain"/>
</dbReference>
<name>A0ABX6S8Q6_9BACI</name>
<dbReference type="Proteomes" id="UP000515490">
    <property type="component" value="Chromosome"/>
</dbReference>
<evidence type="ECO:0000256" key="1">
    <source>
        <dbReference type="ARBA" id="ARBA00023157"/>
    </source>
</evidence>
<dbReference type="InterPro" id="IPR000866">
    <property type="entry name" value="AhpC/TSA"/>
</dbReference>
<dbReference type="RefSeq" id="WP_066330951.1">
    <property type="nucleotide sequence ID" value="NZ_CP055263.1"/>
</dbReference>
<proteinExistence type="predicted"/>
<dbReference type="InterPro" id="IPR036249">
    <property type="entry name" value="Thioredoxin-like_sf"/>
</dbReference>
<keyword evidence="4" id="KW-1185">Reference proteome</keyword>